<protein>
    <submittedName>
        <fullName evidence="5">Uncharacterized protein</fullName>
    </submittedName>
</protein>
<dbReference type="SMR" id="A2E850"/>
<keyword evidence="1" id="KW-0677">Repeat</keyword>
<dbReference type="RefSeq" id="XP_001323391.1">
    <property type="nucleotide sequence ID" value="XM_001323356.1"/>
</dbReference>
<keyword evidence="6" id="KW-1185">Reference proteome</keyword>
<dbReference type="PANTHER" id="PTHR24198">
    <property type="entry name" value="ANKYRIN REPEAT AND PROTEIN KINASE DOMAIN-CONTAINING PROTEIN"/>
    <property type="match status" value="1"/>
</dbReference>
<dbReference type="InParanoid" id="A2E850"/>
<evidence type="ECO:0000313" key="6">
    <source>
        <dbReference type="Proteomes" id="UP000001542"/>
    </source>
</evidence>
<dbReference type="PROSITE" id="PS50088">
    <property type="entry name" value="ANK_REPEAT"/>
    <property type="match status" value="3"/>
</dbReference>
<dbReference type="VEuPathDB" id="TrichDB:TVAG_498620"/>
<name>A2E850_TRIV3</name>
<evidence type="ECO:0000256" key="1">
    <source>
        <dbReference type="ARBA" id="ARBA00022737"/>
    </source>
</evidence>
<dbReference type="Pfam" id="PF00023">
    <property type="entry name" value="Ank"/>
    <property type="match status" value="1"/>
</dbReference>
<proteinExistence type="predicted"/>
<dbReference type="Gene3D" id="1.25.40.20">
    <property type="entry name" value="Ankyrin repeat-containing domain"/>
    <property type="match status" value="4"/>
</dbReference>
<accession>A2E850</accession>
<dbReference type="AlphaFoldDB" id="A2E850"/>
<evidence type="ECO:0000313" key="5">
    <source>
        <dbReference type="EMBL" id="EAY11168.1"/>
    </source>
</evidence>
<dbReference type="SUPFAM" id="SSF48403">
    <property type="entry name" value="Ankyrin repeat"/>
    <property type="match status" value="2"/>
</dbReference>
<reference evidence="5" key="1">
    <citation type="submission" date="2006-10" db="EMBL/GenBank/DDBJ databases">
        <authorList>
            <person name="Amadeo P."/>
            <person name="Zhao Q."/>
            <person name="Wortman J."/>
            <person name="Fraser-Liggett C."/>
            <person name="Carlton J."/>
        </authorList>
    </citation>
    <scope>NUCLEOTIDE SEQUENCE</scope>
    <source>
        <strain evidence="5">G3</strain>
    </source>
</reference>
<evidence type="ECO:0000256" key="3">
    <source>
        <dbReference type="PROSITE-ProRule" id="PRU00023"/>
    </source>
</evidence>
<dbReference type="Pfam" id="PF12796">
    <property type="entry name" value="Ank_2"/>
    <property type="match status" value="5"/>
</dbReference>
<feature type="compositionally biased region" description="Basic and acidic residues" evidence="4">
    <location>
        <begin position="656"/>
        <end position="667"/>
    </location>
</feature>
<feature type="repeat" description="ANK" evidence="3">
    <location>
        <begin position="381"/>
        <end position="414"/>
    </location>
</feature>
<feature type="region of interest" description="Disordered" evidence="4">
    <location>
        <begin position="565"/>
        <end position="592"/>
    </location>
</feature>
<dbReference type="InterPro" id="IPR002110">
    <property type="entry name" value="Ankyrin_rpt"/>
</dbReference>
<reference evidence="5" key="2">
    <citation type="journal article" date="2007" name="Science">
        <title>Draft genome sequence of the sexually transmitted pathogen Trichomonas vaginalis.</title>
        <authorList>
            <person name="Carlton J.M."/>
            <person name="Hirt R.P."/>
            <person name="Silva J.C."/>
            <person name="Delcher A.L."/>
            <person name="Schatz M."/>
            <person name="Zhao Q."/>
            <person name="Wortman J.R."/>
            <person name="Bidwell S.L."/>
            <person name="Alsmark U.C.M."/>
            <person name="Besteiro S."/>
            <person name="Sicheritz-Ponten T."/>
            <person name="Noel C.J."/>
            <person name="Dacks J.B."/>
            <person name="Foster P.G."/>
            <person name="Simillion C."/>
            <person name="Van de Peer Y."/>
            <person name="Miranda-Saavedra D."/>
            <person name="Barton G.J."/>
            <person name="Westrop G.D."/>
            <person name="Mueller S."/>
            <person name="Dessi D."/>
            <person name="Fiori P.L."/>
            <person name="Ren Q."/>
            <person name="Paulsen I."/>
            <person name="Zhang H."/>
            <person name="Bastida-Corcuera F.D."/>
            <person name="Simoes-Barbosa A."/>
            <person name="Brown M.T."/>
            <person name="Hayes R.D."/>
            <person name="Mukherjee M."/>
            <person name="Okumura C.Y."/>
            <person name="Schneider R."/>
            <person name="Smith A.J."/>
            <person name="Vanacova S."/>
            <person name="Villalvazo M."/>
            <person name="Haas B.J."/>
            <person name="Pertea M."/>
            <person name="Feldblyum T.V."/>
            <person name="Utterback T.R."/>
            <person name="Shu C.L."/>
            <person name="Osoegawa K."/>
            <person name="de Jong P.J."/>
            <person name="Hrdy I."/>
            <person name="Horvathova L."/>
            <person name="Zubacova Z."/>
            <person name="Dolezal P."/>
            <person name="Malik S.B."/>
            <person name="Logsdon J.M. Jr."/>
            <person name="Henze K."/>
            <person name="Gupta A."/>
            <person name="Wang C.C."/>
            <person name="Dunne R.L."/>
            <person name="Upcroft J.A."/>
            <person name="Upcroft P."/>
            <person name="White O."/>
            <person name="Salzberg S.L."/>
            <person name="Tang P."/>
            <person name="Chiu C.-H."/>
            <person name="Lee Y.-S."/>
            <person name="Embley T.M."/>
            <person name="Coombs G.H."/>
            <person name="Mottram J.C."/>
            <person name="Tachezy J."/>
            <person name="Fraser-Liggett C.M."/>
            <person name="Johnson P.J."/>
        </authorList>
    </citation>
    <scope>NUCLEOTIDE SEQUENCE [LARGE SCALE GENOMIC DNA]</scope>
    <source>
        <strain evidence="5">G3</strain>
    </source>
</reference>
<evidence type="ECO:0000256" key="4">
    <source>
        <dbReference type="SAM" id="MobiDB-lite"/>
    </source>
</evidence>
<dbReference type="PROSITE" id="PS50297">
    <property type="entry name" value="ANK_REP_REGION"/>
    <property type="match status" value="2"/>
</dbReference>
<dbReference type="EMBL" id="DS113324">
    <property type="protein sequence ID" value="EAY11168.1"/>
    <property type="molecule type" value="Genomic_DNA"/>
</dbReference>
<dbReference type="InterPro" id="IPR036770">
    <property type="entry name" value="Ankyrin_rpt-contain_sf"/>
</dbReference>
<feature type="compositionally biased region" description="Acidic residues" evidence="4">
    <location>
        <begin position="676"/>
        <end position="689"/>
    </location>
</feature>
<feature type="compositionally biased region" description="Low complexity" evidence="4">
    <location>
        <begin position="579"/>
        <end position="592"/>
    </location>
</feature>
<feature type="region of interest" description="Disordered" evidence="4">
    <location>
        <begin position="640"/>
        <end position="689"/>
    </location>
</feature>
<organism evidence="5 6">
    <name type="scientific">Trichomonas vaginalis (strain ATCC PRA-98 / G3)</name>
    <dbReference type="NCBI Taxonomy" id="412133"/>
    <lineage>
        <taxon>Eukaryota</taxon>
        <taxon>Metamonada</taxon>
        <taxon>Parabasalia</taxon>
        <taxon>Trichomonadida</taxon>
        <taxon>Trichomonadidae</taxon>
        <taxon>Trichomonas</taxon>
    </lineage>
</organism>
<feature type="repeat" description="ANK" evidence="3">
    <location>
        <begin position="11"/>
        <end position="43"/>
    </location>
</feature>
<dbReference type="PANTHER" id="PTHR24198:SF165">
    <property type="entry name" value="ANKYRIN REPEAT-CONTAINING PROTEIN-RELATED"/>
    <property type="match status" value="1"/>
</dbReference>
<dbReference type="KEGG" id="tva:4769120"/>
<feature type="repeat" description="ANK" evidence="3">
    <location>
        <begin position="449"/>
        <end position="472"/>
    </location>
</feature>
<evidence type="ECO:0000256" key="2">
    <source>
        <dbReference type="ARBA" id="ARBA00023043"/>
    </source>
</evidence>
<keyword evidence="2 3" id="KW-0040">ANK repeat</keyword>
<dbReference type="SMART" id="SM00248">
    <property type="entry name" value="ANK"/>
    <property type="match status" value="13"/>
</dbReference>
<gene>
    <name evidence="5" type="ORF">TVAG_498620</name>
</gene>
<dbReference type="OrthoDB" id="4860873at2759"/>
<dbReference type="Proteomes" id="UP000001542">
    <property type="component" value="Unassembled WGS sequence"/>
</dbReference>
<dbReference type="VEuPathDB" id="TrichDB:TVAGG3_0852660"/>
<dbReference type="STRING" id="5722.A2E850"/>
<dbReference type="eggNOG" id="KOG4177">
    <property type="taxonomic scope" value="Eukaryota"/>
</dbReference>
<sequence>MGCNVTQHNKNGWTAGHFAASVGSLQILQALHECGDPLNQRNGAAWTPLHYAMKYGHRQCVDYLVRIKAFVFDQYDSFASLIHMAAISNFTNAVQAILDRGHGYDTVTHNNWDFLLFAAANGGADLLRIIHSMISHDKFLTTDSQGRTLFHVAAINFRLNVITTLVDLGLTNISEVDRFNKTPLHYAAEYGYPAIVDYLSSRIDINARDYLGKTALHYAAANKYFEVVNLLASNPKIQLDLLDNRQKTAIMCACEGGSVRCVDFLIHKGANTSIPAANGLTLPIVAVMKDNYELLQLLGKYLNKNDLSSCDNRGCNAAHYAAQLGLTKFLEYMSEKVPDTIFKANHKGRNPLAVAASWGKTDSLDFFFKVKGIDLCSPDNEENTPLHLAIYGGHHEFAKALLRTKEVEINAQNDAGETPLMLAIVNWLRDVISDIFSTSEWDPNLADNYGRTALMLAAKEGQADVVQVILSNPRIDPSVTDNDGWGPQHFAAFLRTPEVMKILESKLKLDIITKKGLRPIDIARNNDNSEIVEYIARKQDEMMPRRRNAQQNTVHQTVSLGTIARTSSGSLHPPDLRKPQQITPPQHQQIRIESNNDYDDEEEEDFAGEEEEYFEIENGAEYGDDDYEFRKAEMEAMGYDQNDAKNFEEEEDLEYEENKNEKEEKYNHQIVHLGNSDDDVDDDDEFDDD</sequence>